<dbReference type="Gene3D" id="3.40.50.880">
    <property type="match status" value="1"/>
</dbReference>
<accession>X0TSZ8</accession>
<dbReference type="GO" id="GO:0006189">
    <property type="term" value="P:'de novo' IMP biosynthetic process"/>
    <property type="evidence" value="ECO:0007669"/>
    <property type="project" value="InterPro"/>
</dbReference>
<reference evidence="8" key="1">
    <citation type="journal article" date="2014" name="Front. Microbiol.">
        <title>High frequency of phylogenetically diverse reductive dehalogenase-homologous genes in deep subseafloor sedimentary metagenomes.</title>
        <authorList>
            <person name="Kawai M."/>
            <person name="Futagami T."/>
            <person name="Toyoda A."/>
            <person name="Takaki Y."/>
            <person name="Nishi S."/>
            <person name="Hori S."/>
            <person name="Arai W."/>
            <person name="Tsubouchi T."/>
            <person name="Morono Y."/>
            <person name="Uchiyama I."/>
            <person name="Ito T."/>
            <person name="Fujiyama A."/>
            <person name="Inagaki F."/>
            <person name="Takami H."/>
        </authorList>
    </citation>
    <scope>NUCLEOTIDE SEQUENCE</scope>
    <source>
        <strain evidence="8">Expedition CK06-06</strain>
    </source>
</reference>
<evidence type="ECO:0000256" key="3">
    <source>
        <dbReference type="ARBA" id="ARBA00022741"/>
    </source>
</evidence>
<keyword evidence="6" id="KW-0067">ATP-binding</keyword>
<dbReference type="EMBL" id="BARS01003208">
    <property type="protein sequence ID" value="GAF79265.1"/>
    <property type="molecule type" value="Genomic_DNA"/>
</dbReference>
<dbReference type="NCBIfam" id="TIGR01737">
    <property type="entry name" value="FGAM_synth_I"/>
    <property type="match status" value="1"/>
</dbReference>
<evidence type="ECO:0000256" key="5">
    <source>
        <dbReference type="ARBA" id="ARBA00022801"/>
    </source>
</evidence>
<keyword evidence="4" id="KW-0658">Purine biosynthesis</keyword>
<dbReference type="GO" id="GO:0004642">
    <property type="term" value="F:phosphoribosylformylglycinamidine synthase activity"/>
    <property type="evidence" value="ECO:0007669"/>
    <property type="project" value="InterPro"/>
</dbReference>
<keyword evidence="1" id="KW-0963">Cytoplasm</keyword>
<dbReference type="NCBIfam" id="NF002957">
    <property type="entry name" value="PRK03619.1"/>
    <property type="match status" value="1"/>
</dbReference>
<dbReference type="SUPFAM" id="SSF52317">
    <property type="entry name" value="Class I glutamine amidotransferase-like"/>
    <property type="match status" value="1"/>
</dbReference>
<comment type="caution">
    <text evidence="8">The sequence shown here is derived from an EMBL/GenBank/DDBJ whole genome shotgun (WGS) entry which is preliminary data.</text>
</comment>
<protein>
    <submittedName>
        <fullName evidence="8">Uncharacterized protein</fullName>
    </submittedName>
</protein>
<dbReference type="Pfam" id="PF13507">
    <property type="entry name" value="GATase_5"/>
    <property type="match status" value="1"/>
</dbReference>
<evidence type="ECO:0000256" key="7">
    <source>
        <dbReference type="ARBA" id="ARBA00022962"/>
    </source>
</evidence>
<evidence type="ECO:0000256" key="1">
    <source>
        <dbReference type="ARBA" id="ARBA00022490"/>
    </source>
</evidence>
<dbReference type="SMART" id="SM01211">
    <property type="entry name" value="GATase_5"/>
    <property type="match status" value="1"/>
</dbReference>
<dbReference type="PROSITE" id="PS51273">
    <property type="entry name" value="GATASE_TYPE_1"/>
    <property type="match status" value="1"/>
</dbReference>
<sequence>MRFAVIVFPGTWSDGDCYYVLNDILGQPTDYVWHREADLSPYDCIILPGGFSYGDYLRAGAIARFSPVMEAVVRQAQAGKLVLGICNGFQILCEAGLLPGALMRNESLQYRCQWVNLRVENSDTPFTGACRQGQVLAIPIGHGEGRYHADAETLDRLEAEGRVVFRYCDADGQATAEANPNGSANNIAGIVNEQGNVLGMMPHPERASEALLGGEGGLPIWRSIIEASAPTAA</sequence>
<evidence type="ECO:0000256" key="4">
    <source>
        <dbReference type="ARBA" id="ARBA00022755"/>
    </source>
</evidence>
<dbReference type="GO" id="GO:0005524">
    <property type="term" value="F:ATP binding"/>
    <property type="evidence" value="ECO:0007669"/>
    <property type="project" value="UniProtKB-KW"/>
</dbReference>
<organism evidence="8">
    <name type="scientific">marine sediment metagenome</name>
    <dbReference type="NCBI Taxonomy" id="412755"/>
    <lineage>
        <taxon>unclassified sequences</taxon>
        <taxon>metagenomes</taxon>
        <taxon>ecological metagenomes</taxon>
    </lineage>
</organism>
<keyword evidence="5" id="KW-0378">Hydrolase</keyword>
<keyword evidence="7" id="KW-0315">Glutamine amidotransferase</keyword>
<dbReference type="InterPro" id="IPR029062">
    <property type="entry name" value="Class_I_gatase-like"/>
</dbReference>
<dbReference type="PANTHER" id="PTHR47552">
    <property type="entry name" value="PHOSPHORIBOSYLFORMYLGLYCINAMIDINE SYNTHASE SUBUNIT PURQ"/>
    <property type="match status" value="1"/>
</dbReference>
<dbReference type="InterPro" id="IPR010075">
    <property type="entry name" value="PRibForGlyAmidine_synth_PurQ"/>
</dbReference>
<dbReference type="PIRSF" id="PIRSF001586">
    <property type="entry name" value="FGAM_synth_I"/>
    <property type="match status" value="1"/>
</dbReference>
<gene>
    <name evidence="8" type="ORF">S01H1_06187</name>
</gene>
<dbReference type="GO" id="GO:0016787">
    <property type="term" value="F:hydrolase activity"/>
    <property type="evidence" value="ECO:0007669"/>
    <property type="project" value="UniProtKB-KW"/>
</dbReference>
<keyword evidence="3" id="KW-0547">Nucleotide-binding</keyword>
<keyword evidence="2" id="KW-0436">Ligase</keyword>
<dbReference type="CDD" id="cd01740">
    <property type="entry name" value="GATase1_FGAR_AT"/>
    <property type="match status" value="1"/>
</dbReference>
<dbReference type="PANTHER" id="PTHR47552:SF1">
    <property type="entry name" value="PHOSPHORIBOSYLFORMYLGLYCINAMIDINE SYNTHASE SUBUNIT PURQ"/>
    <property type="match status" value="1"/>
</dbReference>
<dbReference type="HAMAP" id="MF_00421">
    <property type="entry name" value="PurQ"/>
    <property type="match status" value="1"/>
</dbReference>
<dbReference type="AlphaFoldDB" id="X0TSZ8"/>
<evidence type="ECO:0000313" key="8">
    <source>
        <dbReference type="EMBL" id="GAF79265.1"/>
    </source>
</evidence>
<evidence type="ECO:0000256" key="6">
    <source>
        <dbReference type="ARBA" id="ARBA00022840"/>
    </source>
</evidence>
<proteinExistence type="inferred from homology"/>
<name>X0TSZ8_9ZZZZ</name>
<evidence type="ECO:0000256" key="2">
    <source>
        <dbReference type="ARBA" id="ARBA00022598"/>
    </source>
</evidence>